<evidence type="ECO:0000313" key="1">
    <source>
        <dbReference type="EMBL" id="JAD18044.1"/>
    </source>
</evidence>
<sequence>MVPKNHKQIKFFLVCGDRPLDTDELQGTEIMGLIGQKK</sequence>
<accession>A0A0A8XVN6</accession>
<dbReference type="AlphaFoldDB" id="A0A0A8XVN6"/>
<proteinExistence type="predicted"/>
<dbReference type="EMBL" id="GBRH01279851">
    <property type="protein sequence ID" value="JAD18044.1"/>
    <property type="molecule type" value="Transcribed_RNA"/>
</dbReference>
<reference evidence="1" key="1">
    <citation type="submission" date="2014-09" db="EMBL/GenBank/DDBJ databases">
        <authorList>
            <person name="Magalhaes I.L.F."/>
            <person name="Oliveira U."/>
            <person name="Santos F.R."/>
            <person name="Vidigal T.H.D.A."/>
            <person name="Brescovit A.D."/>
            <person name="Santos A.J."/>
        </authorList>
    </citation>
    <scope>NUCLEOTIDE SEQUENCE</scope>
    <source>
        <tissue evidence="1">Shoot tissue taken approximately 20 cm above the soil surface</tissue>
    </source>
</reference>
<reference evidence="1" key="2">
    <citation type="journal article" date="2015" name="Data Brief">
        <title>Shoot transcriptome of the giant reed, Arundo donax.</title>
        <authorList>
            <person name="Barrero R.A."/>
            <person name="Guerrero F.D."/>
            <person name="Moolhuijzen P."/>
            <person name="Goolsby J.A."/>
            <person name="Tidwell J."/>
            <person name="Bellgard S.E."/>
            <person name="Bellgard M.I."/>
        </authorList>
    </citation>
    <scope>NUCLEOTIDE SEQUENCE</scope>
    <source>
        <tissue evidence="1">Shoot tissue taken approximately 20 cm above the soil surface</tissue>
    </source>
</reference>
<organism evidence="1">
    <name type="scientific">Arundo donax</name>
    <name type="common">Giant reed</name>
    <name type="synonym">Donax arundinaceus</name>
    <dbReference type="NCBI Taxonomy" id="35708"/>
    <lineage>
        <taxon>Eukaryota</taxon>
        <taxon>Viridiplantae</taxon>
        <taxon>Streptophyta</taxon>
        <taxon>Embryophyta</taxon>
        <taxon>Tracheophyta</taxon>
        <taxon>Spermatophyta</taxon>
        <taxon>Magnoliopsida</taxon>
        <taxon>Liliopsida</taxon>
        <taxon>Poales</taxon>
        <taxon>Poaceae</taxon>
        <taxon>PACMAD clade</taxon>
        <taxon>Arundinoideae</taxon>
        <taxon>Arundineae</taxon>
        <taxon>Arundo</taxon>
    </lineage>
</organism>
<name>A0A0A8XVN6_ARUDO</name>
<protein>
    <submittedName>
        <fullName evidence="1">Uncharacterized protein</fullName>
    </submittedName>
</protein>